<dbReference type="Pfam" id="PF00389">
    <property type="entry name" value="2-Hacid_dh"/>
    <property type="match status" value="1"/>
</dbReference>
<dbReference type="AlphaFoldDB" id="A0A437QL03"/>
<dbReference type="SUPFAM" id="SSF52283">
    <property type="entry name" value="Formate/glycerate dehydrogenase catalytic domain-like"/>
    <property type="match status" value="1"/>
</dbReference>
<evidence type="ECO:0000256" key="1">
    <source>
        <dbReference type="ARBA" id="ARBA00022857"/>
    </source>
</evidence>
<dbReference type="EMBL" id="SADE01000003">
    <property type="protein sequence ID" value="RVU35188.1"/>
    <property type="molecule type" value="Genomic_DNA"/>
</dbReference>
<accession>A0A437QL03</accession>
<evidence type="ECO:0000256" key="3">
    <source>
        <dbReference type="ARBA" id="ARBA00023027"/>
    </source>
</evidence>
<keyword evidence="3" id="KW-0520">NAD</keyword>
<dbReference type="RefSeq" id="WP_127767509.1">
    <property type="nucleotide sequence ID" value="NZ_SADE01000003.1"/>
</dbReference>
<keyword evidence="1" id="KW-0521">NADP</keyword>
<reference evidence="8" key="1">
    <citation type="submission" date="2019-01" db="EMBL/GenBank/DDBJ databases">
        <title>Gri0909 isolated from a small marine red alga.</title>
        <authorList>
            <person name="Kim J."/>
            <person name="Jeong S.E."/>
            <person name="Jeon C.O."/>
        </authorList>
    </citation>
    <scope>NUCLEOTIDE SEQUENCE [LARGE SCALE GENOMIC DNA]</scope>
    <source>
        <strain evidence="8">Gri0909</strain>
    </source>
</reference>
<evidence type="ECO:0000259" key="6">
    <source>
        <dbReference type="Pfam" id="PF02826"/>
    </source>
</evidence>
<dbReference type="InterPro" id="IPR050223">
    <property type="entry name" value="D-isomer_2-hydroxyacid_DH"/>
</dbReference>
<dbReference type="FunFam" id="3.40.50.720:FF:000213">
    <property type="entry name" value="Putative 2-hydroxyacid dehydrogenase"/>
    <property type="match status" value="1"/>
</dbReference>
<dbReference type="SUPFAM" id="SSF51735">
    <property type="entry name" value="NAD(P)-binding Rossmann-fold domains"/>
    <property type="match status" value="1"/>
</dbReference>
<dbReference type="InterPro" id="IPR006140">
    <property type="entry name" value="D-isomer_DH_NAD-bd"/>
</dbReference>
<evidence type="ECO:0000256" key="2">
    <source>
        <dbReference type="ARBA" id="ARBA00023002"/>
    </source>
</evidence>
<dbReference type="PANTHER" id="PTHR10996:SF178">
    <property type="entry name" value="2-HYDROXYACID DEHYDROGENASE YGL185C-RELATED"/>
    <property type="match status" value="1"/>
</dbReference>
<dbReference type="Pfam" id="PF02826">
    <property type="entry name" value="2-Hacid_dh_C"/>
    <property type="match status" value="1"/>
</dbReference>
<proteinExistence type="inferred from homology"/>
<evidence type="ECO:0000259" key="5">
    <source>
        <dbReference type="Pfam" id="PF00389"/>
    </source>
</evidence>
<keyword evidence="8" id="KW-1185">Reference proteome</keyword>
<sequence>MRKPAVLVVGQLPPKIMQALEDAYVLHRYWTFEDKKKGLAAVADSIRGIATTGHYGASREMIFALRNLEIISSFGVGTDAIDIPAATERGVPVTNTPDVLTDDVANTAVMMLLAVSRDLVQADRYVRAGKWVSDGNMPLTRAVRGKTVGIIGLGRIGADIARKLDVFGVTVVWHGPRPKPGVSYRYYEDVVQMAADADYLVVACPGGESTHHIVNADVLKALGPEGSLINISRGSCVDEDAVVAAMAAGTIGWAGLDVFANEPQVPAALIDSERTLLLPHVGSATEETRAAMGNLVIENLALHFAGKPLATQVNAL</sequence>
<dbReference type="CDD" id="cd12156">
    <property type="entry name" value="HPPR"/>
    <property type="match status" value="1"/>
</dbReference>
<comment type="caution">
    <text evidence="7">The sequence shown here is derived from an EMBL/GenBank/DDBJ whole genome shotgun (WGS) entry which is preliminary data.</text>
</comment>
<dbReference type="Gene3D" id="3.40.50.720">
    <property type="entry name" value="NAD(P)-binding Rossmann-like Domain"/>
    <property type="match status" value="2"/>
</dbReference>
<comment type="similarity">
    <text evidence="4">Belongs to the D-isomer specific 2-hydroxyacid dehydrogenase family.</text>
</comment>
<dbReference type="GO" id="GO:0005829">
    <property type="term" value="C:cytosol"/>
    <property type="evidence" value="ECO:0007669"/>
    <property type="project" value="TreeGrafter"/>
</dbReference>
<feature type="domain" description="D-isomer specific 2-hydroxyacid dehydrogenase NAD-binding" evidence="6">
    <location>
        <begin position="109"/>
        <end position="282"/>
    </location>
</feature>
<name>A0A437QL03_9PROT</name>
<dbReference type="OrthoDB" id="9793626at2"/>
<evidence type="ECO:0000313" key="7">
    <source>
        <dbReference type="EMBL" id="RVU35188.1"/>
    </source>
</evidence>
<dbReference type="Proteomes" id="UP000287447">
    <property type="component" value="Unassembled WGS sequence"/>
</dbReference>
<protein>
    <submittedName>
        <fullName evidence="7">2-hydroxyacid dehydrogenase</fullName>
    </submittedName>
</protein>
<dbReference type="GO" id="GO:0051287">
    <property type="term" value="F:NAD binding"/>
    <property type="evidence" value="ECO:0007669"/>
    <property type="project" value="InterPro"/>
</dbReference>
<gene>
    <name evidence="7" type="ORF">EOI86_20450</name>
</gene>
<dbReference type="GO" id="GO:0016618">
    <property type="term" value="F:hydroxypyruvate reductase [NAD(P)H] activity"/>
    <property type="evidence" value="ECO:0007669"/>
    <property type="project" value="TreeGrafter"/>
</dbReference>
<keyword evidence="2 4" id="KW-0560">Oxidoreductase</keyword>
<dbReference type="InterPro" id="IPR036291">
    <property type="entry name" value="NAD(P)-bd_dom_sf"/>
</dbReference>
<organism evidence="7 8">
    <name type="scientific">Hwanghaeella grinnelliae</name>
    <dbReference type="NCBI Taxonomy" id="2500179"/>
    <lineage>
        <taxon>Bacteria</taxon>
        <taxon>Pseudomonadati</taxon>
        <taxon>Pseudomonadota</taxon>
        <taxon>Alphaproteobacteria</taxon>
        <taxon>Rhodospirillales</taxon>
        <taxon>Rhodospirillaceae</taxon>
        <taxon>Hwanghaeella</taxon>
    </lineage>
</organism>
<evidence type="ECO:0000313" key="8">
    <source>
        <dbReference type="Proteomes" id="UP000287447"/>
    </source>
</evidence>
<feature type="domain" description="D-isomer specific 2-hydroxyacid dehydrogenase catalytic" evidence="5">
    <location>
        <begin position="6"/>
        <end position="314"/>
    </location>
</feature>
<dbReference type="PANTHER" id="PTHR10996">
    <property type="entry name" value="2-HYDROXYACID DEHYDROGENASE-RELATED"/>
    <property type="match status" value="1"/>
</dbReference>
<evidence type="ECO:0000256" key="4">
    <source>
        <dbReference type="RuleBase" id="RU003719"/>
    </source>
</evidence>
<dbReference type="GO" id="GO:0030267">
    <property type="term" value="F:glyoxylate reductase (NADPH) activity"/>
    <property type="evidence" value="ECO:0007669"/>
    <property type="project" value="TreeGrafter"/>
</dbReference>
<dbReference type="InterPro" id="IPR006139">
    <property type="entry name" value="D-isomer_2_OHA_DH_cat_dom"/>
</dbReference>